<feature type="compositionally biased region" description="Low complexity" evidence="1">
    <location>
        <begin position="21"/>
        <end position="89"/>
    </location>
</feature>
<dbReference type="InterPro" id="IPR008929">
    <property type="entry name" value="Chondroitin_lyas"/>
</dbReference>
<organism evidence="3 4">
    <name type="scientific">Nannocystis pusilla</name>
    <dbReference type="NCBI Taxonomy" id="889268"/>
    <lineage>
        <taxon>Bacteria</taxon>
        <taxon>Pseudomonadati</taxon>
        <taxon>Myxococcota</taxon>
        <taxon>Polyangia</taxon>
        <taxon>Nannocystales</taxon>
        <taxon>Nannocystaceae</taxon>
        <taxon>Nannocystis</taxon>
    </lineage>
</organism>
<evidence type="ECO:0000256" key="1">
    <source>
        <dbReference type="SAM" id="MobiDB-lite"/>
    </source>
</evidence>
<proteinExistence type="predicted"/>
<evidence type="ECO:0000256" key="2">
    <source>
        <dbReference type="SAM" id="SignalP"/>
    </source>
</evidence>
<evidence type="ECO:0000313" key="3">
    <source>
        <dbReference type="EMBL" id="MBZ5709899.1"/>
    </source>
</evidence>
<dbReference type="EMBL" id="JAIRAU010000010">
    <property type="protein sequence ID" value="MBZ5709899.1"/>
    <property type="molecule type" value="Genomic_DNA"/>
</dbReference>
<reference evidence="3" key="1">
    <citation type="submission" date="2021-08" db="EMBL/GenBank/DDBJ databases">
        <authorList>
            <person name="Stevens D.C."/>
        </authorList>
    </citation>
    <scope>NUCLEOTIDE SEQUENCE</scope>
    <source>
        <strain evidence="3">DSM 53165</strain>
    </source>
</reference>
<accession>A0ABS7TNU4</accession>
<dbReference type="Gene3D" id="2.70.98.70">
    <property type="match status" value="1"/>
</dbReference>
<sequence length="713" mass="76434">MRLTNISAMLAMGLGLQAACGGDGSTTTDATTAAPTSDGPTTDSPGTGTTGGATSDEPTIGDPTTTAPTTAGPTTTEGTTTTGGEVSPTHPRIALADDDTRARLVTALDANTPAAARFVEIVDSEMAGSEHYEFQPWFAALLGQLTGEAEYCTFAVAGTDAALAAEEALIAMGERAEVAADSYLYVGDRIGNLALVYDWCHDSLDDSQRQRWLDYANQAVWNVWHPQEASWGGNLFEWSGWSIDNPSNNYYYSFLQATLYLGLAAYDEHPDAAGWVDMFRDTKIAGQLVPTFEADLAGGGSREGTGYGVAMARLFRLYDFWETSTGESIKDLTGHTRASLLHMLHTVVPTRDRIAPVGDHARDSTAALFDYHRDYVQLLAHMYRDDPVAPTARWWLANCSVPEMSQHFMAVWDFWYDVSDHPAAAGSELHTAYHAPGTGQIYARSSWDPDATWVHLATGPYTESHAHRDKGSLLFYRGEWLAYDQNILSHSGIRQEEELHNLVRIVAGGETVTQREGAAPAELLALAEGDGWTYAAVDVTPIYDGHAAVGRVERELVFLHPDVLVVFDRVDTSGGAERVWQLNTPIQPALAGDVATLAGDAATLVIRRIAPDDAESSVFDWTADDDMSGGFRIDTAHVSPDGASRFLHVLSTDGAVTAATPSHAGSQLGVELTLNGGDARVRFDADGPGGELVLDGATIPLVPGVSPLPELAD</sequence>
<dbReference type="Proteomes" id="UP001139031">
    <property type="component" value="Unassembled WGS sequence"/>
</dbReference>
<gene>
    <name evidence="3" type="ORF">K7C98_11605</name>
</gene>
<dbReference type="Gene3D" id="1.50.10.100">
    <property type="entry name" value="Chondroitin AC/alginate lyase"/>
    <property type="match status" value="1"/>
</dbReference>
<keyword evidence="2" id="KW-0732">Signal</keyword>
<comment type="caution">
    <text evidence="3">The sequence shown here is derived from an EMBL/GenBank/DDBJ whole genome shotgun (WGS) entry which is preliminary data.</text>
</comment>
<protein>
    <recommendedName>
        <fullName evidence="5">Heparinase II/III-like protein</fullName>
    </recommendedName>
</protein>
<dbReference type="RefSeq" id="WP_224191671.1">
    <property type="nucleotide sequence ID" value="NZ_JAIRAU010000010.1"/>
</dbReference>
<feature type="signal peptide" evidence="2">
    <location>
        <begin position="1"/>
        <end position="18"/>
    </location>
</feature>
<name>A0ABS7TNU4_9BACT</name>
<evidence type="ECO:0008006" key="5">
    <source>
        <dbReference type="Google" id="ProtNLM"/>
    </source>
</evidence>
<evidence type="ECO:0000313" key="4">
    <source>
        <dbReference type="Proteomes" id="UP001139031"/>
    </source>
</evidence>
<keyword evidence="4" id="KW-1185">Reference proteome</keyword>
<feature type="region of interest" description="Disordered" evidence="1">
    <location>
        <begin position="21"/>
        <end position="92"/>
    </location>
</feature>
<feature type="chain" id="PRO_5046583287" description="Heparinase II/III-like protein" evidence="2">
    <location>
        <begin position="19"/>
        <end position="713"/>
    </location>
</feature>